<organism evidence="4 5">
    <name type="scientific">OM182 bacterium MED-G28</name>
    <dbReference type="NCBI Taxonomy" id="1986256"/>
    <lineage>
        <taxon>Bacteria</taxon>
        <taxon>Pseudomonadati</taxon>
        <taxon>Pseudomonadota</taxon>
        <taxon>Gammaproteobacteria</taxon>
        <taxon>OMG group</taxon>
        <taxon>OM182 clade</taxon>
    </lineage>
</organism>
<dbReference type="InterPro" id="IPR036770">
    <property type="entry name" value="Ankyrin_rpt-contain_sf"/>
</dbReference>
<dbReference type="PANTHER" id="PTHR24178">
    <property type="entry name" value="MOLTING PROTEIN MLT-4"/>
    <property type="match status" value="1"/>
</dbReference>
<dbReference type="PROSITE" id="PS50088">
    <property type="entry name" value="ANK_REPEAT"/>
    <property type="match status" value="8"/>
</dbReference>
<protein>
    <submittedName>
        <fullName evidence="4">Uncharacterized protein</fullName>
    </submittedName>
</protein>
<keyword evidence="1" id="KW-0677">Repeat</keyword>
<dbReference type="Proteomes" id="UP000219329">
    <property type="component" value="Unassembled WGS sequence"/>
</dbReference>
<accession>A0A2A5WF84</accession>
<name>A0A2A5WF84_9GAMM</name>
<proteinExistence type="predicted"/>
<dbReference type="EMBL" id="NTJZ01000002">
    <property type="protein sequence ID" value="PDH34924.1"/>
    <property type="molecule type" value="Genomic_DNA"/>
</dbReference>
<dbReference type="SMART" id="SM00248">
    <property type="entry name" value="ANK"/>
    <property type="match status" value="11"/>
</dbReference>
<evidence type="ECO:0000256" key="2">
    <source>
        <dbReference type="ARBA" id="ARBA00023043"/>
    </source>
</evidence>
<feature type="repeat" description="ANK" evidence="3">
    <location>
        <begin position="55"/>
        <end position="87"/>
    </location>
</feature>
<feature type="repeat" description="ANK" evidence="3">
    <location>
        <begin position="188"/>
        <end position="216"/>
    </location>
</feature>
<sequence length="486" mass="50908">MSVKKNIAVIFLVLTPIWALAQEDLRLIQAVQEQDNTAVRALLDSGIDINAEAADGSQALHWSVHRDNSVITQLLLNAGAEVNSKNRYGVAPLSLAANNGNPEIVRLLLSTGGLANTAMAENETVIMTAARTGVVASVALLIEAGANVNERESWRGQSALMWAAGEGNLEVVKLLVSNNADITARSERGFTPLLFAAREGKTATVEALLDLGADIEEALPAGQAVVTENGLSGAAQTGMTPLLLAIGSAHFETAALLLDRGANPNAAPLGWAPIHQISWIRKAGQAGSNNPAPQGSGVIGSLEFTRKLIATGADINAQVTRRPPVGVSDLNMRGATAFLLAARTADADLMKLLVEFGADPTIPNDDNSTPLMVAAGLGTGAPGEDPGTEEEALEAVQYVLSLGGDINAVDNMGNTAMHGAAYKHLPAVVTFLSERGAEISIWNQENEIGHDPLQIAAGIHRGMNIVSSTITEEAIRRILDRFPLPQ</sequence>
<dbReference type="SUPFAM" id="SSF48403">
    <property type="entry name" value="Ankyrin repeat"/>
    <property type="match status" value="2"/>
</dbReference>
<dbReference type="AlphaFoldDB" id="A0A2A5WF84"/>
<feature type="repeat" description="ANK" evidence="3">
    <location>
        <begin position="412"/>
        <end position="444"/>
    </location>
</feature>
<dbReference type="Pfam" id="PF12796">
    <property type="entry name" value="Ank_2"/>
    <property type="match status" value="3"/>
</dbReference>
<reference evidence="4 5" key="1">
    <citation type="submission" date="2017-08" db="EMBL/GenBank/DDBJ databases">
        <title>Fine stratification of microbial communities through a metagenomic profile of the photic zone.</title>
        <authorList>
            <person name="Haro-Moreno J.M."/>
            <person name="Lopez-Perez M."/>
            <person name="De La Torre J."/>
            <person name="Picazo A."/>
            <person name="Camacho A."/>
            <person name="Rodriguez-Valera F."/>
        </authorList>
    </citation>
    <scope>NUCLEOTIDE SEQUENCE [LARGE SCALE GENOMIC DNA]</scope>
    <source>
        <strain evidence="4">MED-G28</strain>
    </source>
</reference>
<gene>
    <name evidence="4" type="ORF">CNF02_02560</name>
</gene>
<dbReference type="PRINTS" id="PR01415">
    <property type="entry name" value="ANKYRIN"/>
</dbReference>
<evidence type="ECO:0000256" key="1">
    <source>
        <dbReference type="ARBA" id="ARBA00022737"/>
    </source>
</evidence>
<keyword evidence="2 3" id="KW-0040">ANK repeat</keyword>
<dbReference type="PROSITE" id="PS50297">
    <property type="entry name" value="ANK_REP_REGION"/>
    <property type="match status" value="7"/>
</dbReference>
<comment type="caution">
    <text evidence="4">The sequence shown here is derived from an EMBL/GenBank/DDBJ whole genome shotgun (WGS) entry which is preliminary data.</text>
</comment>
<dbReference type="InterPro" id="IPR002110">
    <property type="entry name" value="Ankyrin_rpt"/>
</dbReference>
<feature type="repeat" description="ANK" evidence="3">
    <location>
        <begin position="88"/>
        <end position="120"/>
    </location>
</feature>
<feature type="repeat" description="ANK" evidence="3">
    <location>
        <begin position="333"/>
        <end position="365"/>
    </location>
</feature>
<feature type="repeat" description="ANK" evidence="3">
    <location>
        <begin position="121"/>
        <end position="153"/>
    </location>
</feature>
<evidence type="ECO:0000313" key="5">
    <source>
        <dbReference type="Proteomes" id="UP000219329"/>
    </source>
</evidence>
<feature type="repeat" description="ANK" evidence="3">
    <location>
        <begin position="237"/>
        <end position="269"/>
    </location>
</feature>
<evidence type="ECO:0000256" key="3">
    <source>
        <dbReference type="PROSITE-ProRule" id="PRU00023"/>
    </source>
</evidence>
<feature type="repeat" description="ANK" evidence="3">
    <location>
        <begin position="155"/>
        <end position="187"/>
    </location>
</feature>
<dbReference type="Pfam" id="PF00023">
    <property type="entry name" value="Ank"/>
    <property type="match status" value="1"/>
</dbReference>
<evidence type="ECO:0000313" key="4">
    <source>
        <dbReference type="EMBL" id="PDH34924.1"/>
    </source>
</evidence>
<dbReference type="Gene3D" id="1.25.40.20">
    <property type="entry name" value="Ankyrin repeat-containing domain"/>
    <property type="match status" value="5"/>
</dbReference>